<evidence type="ECO:0000256" key="13">
    <source>
        <dbReference type="ARBA" id="ARBA00023242"/>
    </source>
</evidence>
<dbReference type="Pfam" id="PF11717">
    <property type="entry name" value="Tudor-knot"/>
    <property type="match status" value="1"/>
</dbReference>
<dbReference type="InterPro" id="IPR002717">
    <property type="entry name" value="HAT_MYST-type"/>
</dbReference>
<dbReference type="InterPro" id="IPR050603">
    <property type="entry name" value="MYST_HAT"/>
</dbReference>
<gene>
    <name evidence="18" type="ORF">MCOR_11627</name>
</gene>
<dbReference type="EMBL" id="CACVKT020001980">
    <property type="protein sequence ID" value="CAC5374105.1"/>
    <property type="molecule type" value="Genomic_DNA"/>
</dbReference>
<dbReference type="AlphaFoldDB" id="A0A6J8AUI2"/>
<accession>A0A6J8AUI2</accession>
<evidence type="ECO:0000256" key="10">
    <source>
        <dbReference type="ARBA" id="ARBA00023015"/>
    </source>
</evidence>
<evidence type="ECO:0000313" key="19">
    <source>
        <dbReference type="Proteomes" id="UP000507470"/>
    </source>
</evidence>
<keyword evidence="7" id="KW-0863">Zinc-finger</keyword>
<dbReference type="FunFam" id="3.40.630.30:FF:000002">
    <property type="entry name" value="Histone acetyltransferase"/>
    <property type="match status" value="1"/>
</dbReference>
<comment type="similarity">
    <text evidence="2">Belongs to the MYST (SAS/MOZ) family.</text>
</comment>
<dbReference type="Pfam" id="PF17772">
    <property type="entry name" value="zf-MYST"/>
    <property type="match status" value="1"/>
</dbReference>
<dbReference type="PANTHER" id="PTHR10615:SF219">
    <property type="entry name" value="HISTONE ACETYLTRANSFERASE KAT5"/>
    <property type="match status" value="1"/>
</dbReference>
<keyword evidence="5" id="KW-0479">Metal-binding</keyword>
<dbReference type="GO" id="GO:0008270">
    <property type="term" value="F:zinc ion binding"/>
    <property type="evidence" value="ECO:0007669"/>
    <property type="project" value="UniProtKB-KW"/>
</dbReference>
<dbReference type="InterPro" id="IPR025995">
    <property type="entry name" value="Tudor-knot"/>
</dbReference>
<keyword evidence="14 18" id="KW-0012">Acyltransferase</keyword>
<keyword evidence="13" id="KW-0539">Nucleus</keyword>
<dbReference type="CDD" id="cd04301">
    <property type="entry name" value="NAT_SF"/>
    <property type="match status" value="1"/>
</dbReference>
<sequence>MHKNCFVHSMQSYNMTVMTEVQAEIVEGCRVPVLLKNGDGWHFAEILGKKEVNGKHMFYIHYEDFNKRLDEWVPEERMDMNKLEPPRKDQKTPKKDAANKLGSGPGSRPSSPEREIIIVNGNSSTNKKVPSVNRKRPRPEEDILLDEAVPPEKKPRQTGSMVAHNDDIVTRMKNVELIELGQNRIKPWYFSPYPQELTSASIVYICEYCLKYVKSKKCLERHLAKCLLKHPPGNEIYRKGHISFFEIDGRKNKAYAQNLCLLAKLFLDHKTLYYDTDPFLFYCMCEIDIKGYHIVGYFSKEKESSEDYNVACILSLPPYQRKGYGKLLIEFSYELSKCEGKTGSPEKPLSDLGLLSYRSYWSQTILEILIGLKPTDGNETPIITINEISELTSIKKEDVISTLQHLNLINYYKGQYIVTLAKEHMDTHNKAIQKRKIRIDSKCLHWQPKDWSKRGKW</sequence>
<feature type="active site" description="Proton donor/acceptor" evidence="15">
    <location>
        <position position="346"/>
    </location>
</feature>
<keyword evidence="4 18" id="KW-0808">Transferase</keyword>
<dbReference type="GO" id="GO:0005634">
    <property type="term" value="C:nucleus"/>
    <property type="evidence" value="ECO:0007669"/>
    <property type="project" value="UniProtKB-SubCell"/>
</dbReference>
<dbReference type="EC" id="2.3.1.48" evidence="3"/>
<dbReference type="SMART" id="SM00298">
    <property type="entry name" value="CHROMO"/>
    <property type="match status" value="1"/>
</dbReference>
<dbReference type="Gene3D" id="2.30.30.140">
    <property type="match status" value="1"/>
</dbReference>
<dbReference type="InterPro" id="IPR016197">
    <property type="entry name" value="Chromo-like_dom_sf"/>
</dbReference>
<dbReference type="FunFam" id="2.30.30.140:FF:000013">
    <property type="entry name" value="Histone acetyltransferase"/>
    <property type="match status" value="1"/>
</dbReference>
<evidence type="ECO:0000256" key="15">
    <source>
        <dbReference type="PIRSR" id="PIRSR602717-51"/>
    </source>
</evidence>
<dbReference type="GO" id="GO:0003682">
    <property type="term" value="F:chromatin binding"/>
    <property type="evidence" value="ECO:0007669"/>
    <property type="project" value="UniProtKB-ARBA"/>
</dbReference>
<dbReference type="FunFam" id="1.10.10.10:FF:000022">
    <property type="entry name" value="Histone acetyltransferase"/>
    <property type="match status" value="1"/>
</dbReference>
<dbReference type="OrthoDB" id="787137at2759"/>
<evidence type="ECO:0000313" key="18">
    <source>
        <dbReference type="EMBL" id="CAC5374105.1"/>
    </source>
</evidence>
<dbReference type="SUPFAM" id="SSF55729">
    <property type="entry name" value="Acyl-CoA N-acyltransferases (Nat)"/>
    <property type="match status" value="1"/>
</dbReference>
<keyword evidence="9" id="KW-0007">Acetylation</keyword>
<proteinExistence type="inferred from homology"/>
<evidence type="ECO:0000259" key="17">
    <source>
        <dbReference type="PROSITE" id="PS51726"/>
    </source>
</evidence>
<dbReference type="Gene3D" id="1.10.10.10">
    <property type="entry name" value="Winged helix-like DNA-binding domain superfamily/Winged helix DNA-binding domain"/>
    <property type="match status" value="1"/>
</dbReference>
<dbReference type="FunFam" id="3.30.60.60:FF:000001">
    <property type="entry name" value="Histone acetyltransferase"/>
    <property type="match status" value="1"/>
</dbReference>
<evidence type="ECO:0000256" key="8">
    <source>
        <dbReference type="ARBA" id="ARBA00022833"/>
    </source>
</evidence>
<keyword evidence="8" id="KW-0862">Zinc</keyword>
<evidence type="ECO:0000256" key="5">
    <source>
        <dbReference type="ARBA" id="ARBA00022723"/>
    </source>
</evidence>
<keyword evidence="10" id="KW-0805">Transcription regulation</keyword>
<comment type="subcellular location">
    <subcellularLocation>
        <location evidence="1">Nucleus</location>
    </subcellularLocation>
</comment>
<dbReference type="PROSITE" id="PS51726">
    <property type="entry name" value="MYST_HAT"/>
    <property type="match status" value="1"/>
</dbReference>
<keyword evidence="11" id="KW-0804">Transcription</keyword>
<dbReference type="Pfam" id="PF01853">
    <property type="entry name" value="MOZ_SAS"/>
    <property type="match status" value="1"/>
</dbReference>
<evidence type="ECO:0000256" key="11">
    <source>
        <dbReference type="ARBA" id="ARBA00023163"/>
    </source>
</evidence>
<feature type="region of interest" description="Disordered" evidence="16">
    <location>
        <begin position="80"/>
        <end position="160"/>
    </location>
</feature>
<evidence type="ECO:0000256" key="14">
    <source>
        <dbReference type="ARBA" id="ARBA00023315"/>
    </source>
</evidence>
<evidence type="ECO:0000256" key="16">
    <source>
        <dbReference type="SAM" id="MobiDB-lite"/>
    </source>
</evidence>
<dbReference type="Gene3D" id="3.30.60.60">
    <property type="entry name" value="N-acetyl transferase-like"/>
    <property type="match status" value="1"/>
</dbReference>
<evidence type="ECO:0000256" key="9">
    <source>
        <dbReference type="ARBA" id="ARBA00022990"/>
    </source>
</evidence>
<dbReference type="GO" id="GO:0000724">
    <property type="term" value="P:double-strand break repair via homologous recombination"/>
    <property type="evidence" value="ECO:0007669"/>
    <property type="project" value="TreeGrafter"/>
</dbReference>
<dbReference type="GO" id="GO:0035267">
    <property type="term" value="C:NuA4 histone acetyltransferase complex"/>
    <property type="evidence" value="ECO:0007669"/>
    <property type="project" value="TreeGrafter"/>
</dbReference>
<reference evidence="18 19" key="1">
    <citation type="submission" date="2020-06" db="EMBL/GenBank/DDBJ databases">
        <authorList>
            <person name="Li R."/>
            <person name="Bekaert M."/>
        </authorList>
    </citation>
    <scope>NUCLEOTIDE SEQUENCE [LARGE SCALE GENOMIC DNA]</scope>
    <source>
        <strain evidence="19">wild</strain>
    </source>
</reference>
<evidence type="ECO:0000256" key="2">
    <source>
        <dbReference type="ARBA" id="ARBA00010107"/>
    </source>
</evidence>
<evidence type="ECO:0000256" key="4">
    <source>
        <dbReference type="ARBA" id="ARBA00022679"/>
    </source>
</evidence>
<dbReference type="InterPro" id="IPR000953">
    <property type="entry name" value="Chromo/chromo_shadow_dom"/>
</dbReference>
<dbReference type="InterPro" id="IPR036388">
    <property type="entry name" value="WH-like_DNA-bd_sf"/>
</dbReference>
<keyword evidence="19" id="KW-1185">Reference proteome</keyword>
<name>A0A6J8AUI2_MYTCO</name>
<dbReference type="PANTHER" id="PTHR10615">
    <property type="entry name" value="HISTONE ACETYLTRANSFERASE"/>
    <property type="match status" value="1"/>
</dbReference>
<dbReference type="InterPro" id="IPR016181">
    <property type="entry name" value="Acyl_CoA_acyltransferase"/>
</dbReference>
<evidence type="ECO:0000256" key="7">
    <source>
        <dbReference type="ARBA" id="ARBA00022771"/>
    </source>
</evidence>
<evidence type="ECO:0000256" key="12">
    <source>
        <dbReference type="ARBA" id="ARBA00023204"/>
    </source>
</evidence>
<dbReference type="Gene3D" id="3.40.630.30">
    <property type="match status" value="1"/>
</dbReference>
<protein>
    <recommendedName>
        <fullName evidence="3">histone acetyltransferase</fullName>
        <ecNumber evidence="3">2.3.1.48</ecNumber>
    </recommendedName>
</protein>
<organism evidence="18 19">
    <name type="scientific">Mytilus coruscus</name>
    <name type="common">Sea mussel</name>
    <dbReference type="NCBI Taxonomy" id="42192"/>
    <lineage>
        <taxon>Eukaryota</taxon>
        <taxon>Metazoa</taxon>
        <taxon>Spiralia</taxon>
        <taxon>Lophotrochozoa</taxon>
        <taxon>Mollusca</taxon>
        <taxon>Bivalvia</taxon>
        <taxon>Autobranchia</taxon>
        <taxon>Pteriomorphia</taxon>
        <taxon>Mytilida</taxon>
        <taxon>Mytiloidea</taxon>
        <taxon>Mytilidae</taxon>
        <taxon>Mytilinae</taxon>
        <taxon>Mytilus</taxon>
    </lineage>
</organism>
<dbReference type="SUPFAM" id="SSF54160">
    <property type="entry name" value="Chromo domain-like"/>
    <property type="match status" value="1"/>
</dbReference>
<evidence type="ECO:0000256" key="3">
    <source>
        <dbReference type="ARBA" id="ARBA00013184"/>
    </source>
</evidence>
<dbReference type="InterPro" id="IPR040706">
    <property type="entry name" value="Zf-MYST"/>
</dbReference>
<evidence type="ECO:0000256" key="6">
    <source>
        <dbReference type="ARBA" id="ARBA00022763"/>
    </source>
</evidence>
<dbReference type="GO" id="GO:0046972">
    <property type="term" value="F:histone H4K16 acetyltransferase activity"/>
    <property type="evidence" value="ECO:0007669"/>
    <property type="project" value="TreeGrafter"/>
</dbReference>
<feature type="domain" description="MYST-type HAT" evidence="17">
    <location>
        <begin position="170"/>
        <end position="448"/>
    </location>
</feature>
<keyword evidence="6" id="KW-0227">DNA damage</keyword>
<feature type="compositionally biased region" description="Basic and acidic residues" evidence="16">
    <location>
        <begin position="80"/>
        <end position="98"/>
    </location>
</feature>
<dbReference type="Proteomes" id="UP000507470">
    <property type="component" value="Unassembled WGS sequence"/>
</dbReference>
<keyword evidence="12" id="KW-0234">DNA repair</keyword>
<evidence type="ECO:0000256" key="1">
    <source>
        <dbReference type="ARBA" id="ARBA00004123"/>
    </source>
</evidence>
<dbReference type="GO" id="GO:0006355">
    <property type="term" value="P:regulation of DNA-templated transcription"/>
    <property type="evidence" value="ECO:0007669"/>
    <property type="project" value="InterPro"/>
</dbReference>